<dbReference type="AlphaFoldDB" id="A0A061J8T5"/>
<dbReference type="Proteomes" id="UP000031737">
    <property type="component" value="Unassembled WGS sequence"/>
</dbReference>
<feature type="compositionally biased region" description="Polar residues" evidence="1">
    <location>
        <begin position="762"/>
        <end position="778"/>
    </location>
</feature>
<feature type="compositionally biased region" description="Polar residues" evidence="1">
    <location>
        <begin position="85"/>
        <end position="94"/>
    </location>
</feature>
<dbReference type="EMBL" id="AUPL01002594">
    <property type="protein sequence ID" value="ESL09682.1"/>
    <property type="molecule type" value="Genomic_DNA"/>
</dbReference>
<comment type="caution">
    <text evidence="2">The sequence shown here is derived from an EMBL/GenBank/DDBJ whole genome shotgun (WGS) entry which is preliminary data.</text>
</comment>
<dbReference type="VEuPathDB" id="TriTrypDB:TRSC58_02594"/>
<feature type="region of interest" description="Disordered" evidence="1">
    <location>
        <begin position="281"/>
        <end position="315"/>
    </location>
</feature>
<keyword evidence="3" id="KW-1185">Reference proteome</keyword>
<feature type="compositionally biased region" description="Basic and acidic residues" evidence="1">
    <location>
        <begin position="120"/>
        <end position="129"/>
    </location>
</feature>
<name>A0A061J8T5_TRYRA</name>
<feature type="region of interest" description="Disordered" evidence="1">
    <location>
        <begin position="551"/>
        <end position="570"/>
    </location>
</feature>
<reference evidence="2 3" key="1">
    <citation type="submission" date="2013-07" db="EMBL/GenBank/DDBJ databases">
        <authorList>
            <person name="Stoco P.H."/>
            <person name="Wagner G."/>
            <person name="Gerber A."/>
            <person name="Zaha A."/>
            <person name="Thompson C."/>
            <person name="Bartholomeu D.C."/>
            <person name="Luckemeyer D.D."/>
            <person name="Bahia D."/>
            <person name="Loreto E."/>
            <person name="Prestes E.B."/>
            <person name="Lima F.M."/>
            <person name="Rodrigues-Luiz G."/>
            <person name="Vallejo G.A."/>
            <person name="Filho J.F."/>
            <person name="Monteiro K.M."/>
            <person name="Tyler K.M."/>
            <person name="de Almeida L.G."/>
            <person name="Ortiz M.F."/>
            <person name="Siervo M.A."/>
            <person name="de Moraes M.H."/>
            <person name="Cunha O.L."/>
            <person name="Mendonca-Neto R."/>
            <person name="Silva R."/>
            <person name="Teixeira S.M."/>
            <person name="Murta S.M."/>
            <person name="Sincero T.C."/>
            <person name="Mendes T.A."/>
            <person name="Urmenyi T.P."/>
            <person name="Silva V.G."/>
            <person name="da Rocha W.D."/>
            <person name="Andersson B."/>
            <person name="Romanha A.J."/>
            <person name="Steindel M."/>
            <person name="de Vasconcelos A.T."/>
            <person name="Grisard E.C."/>
        </authorList>
    </citation>
    <scope>NUCLEOTIDE SEQUENCE [LARGE SCALE GENOMIC DNA]</scope>
    <source>
        <strain evidence="2 3">SC58</strain>
    </source>
</reference>
<evidence type="ECO:0000256" key="1">
    <source>
        <dbReference type="SAM" id="MobiDB-lite"/>
    </source>
</evidence>
<feature type="region of interest" description="Disordered" evidence="1">
    <location>
        <begin position="759"/>
        <end position="778"/>
    </location>
</feature>
<dbReference type="OrthoDB" id="250923at2759"/>
<feature type="region of interest" description="Disordered" evidence="1">
    <location>
        <begin position="494"/>
        <end position="516"/>
    </location>
</feature>
<feature type="compositionally biased region" description="Polar residues" evidence="1">
    <location>
        <begin position="494"/>
        <end position="513"/>
    </location>
</feature>
<evidence type="ECO:0000313" key="3">
    <source>
        <dbReference type="Proteomes" id="UP000031737"/>
    </source>
</evidence>
<evidence type="ECO:0000313" key="2">
    <source>
        <dbReference type="EMBL" id="ESL09682.1"/>
    </source>
</evidence>
<feature type="compositionally biased region" description="Polar residues" evidence="1">
    <location>
        <begin position="624"/>
        <end position="633"/>
    </location>
</feature>
<feature type="region of interest" description="Disordered" evidence="1">
    <location>
        <begin position="1"/>
        <end position="46"/>
    </location>
</feature>
<feature type="compositionally biased region" description="Polar residues" evidence="1">
    <location>
        <begin position="30"/>
        <end position="41"/>
    </location>
</feature>
<protein>
    <submittedName>
        <fullName evidence="2">Uncharacterized protein</fullName>
    </submittedName>
</protein>
<organism evidence="2 3">
    <name type="scientific">Trypanosoma rangeli SC58</name>
    <dbReference type="NCBI Taxonomy" id="429131"/>
    <lineage>
        <taxon>Eukaryota</taxon>
        <taxon>Discoba</taxon>
        <taxon>Euglenozoa</taxon>
        <taxon>Kinetoplastea</taxon>
        <taxon>Metakinetoplastina</taxon>
        <taxon>Trypanosomatida</taxon>
        <taxon>Trypanosomatidae</taxon>
        <taxon>Trypanosoma</taxon>
        <taxon>Herpetosoma</taxon>
    </lineage>
</organism>
<proteinExistence type="predicted"/>
<feature type="region of interest" description="Disordered" evidence="1">
    <location>
        <begin position="85"/>
        <end position="129"/>
    </location>
</feature>
<feature type="compositionally biased region" description="Polar residues" evidence="1">
    <location>
        <begin position="552"/>
        <end position="562"/>
    </location>
</feature>
<gene>
    <name evidence="2" type="ORF">TRSC58_02594</name>
</gene>
<feature type="compositionally biased region" description="Polar residues" evidence="1">
    <location>
        <begin position="293"/>
        <end position="302"/>
    </location>
</feature>
<sequence length="778" mass="86532">MVPAKEPLTEVEEPRTATSGKVNEEAKGATTGSSKPVTSTAPRPEEAAVRRVLAEKYWEKTHGFDPCRRGMPLFVAVEHSPSKYAQMQSNAQKRNVSKAKPGMVNEFGPRQGESEQDTAELERETKFPDEELIVASREDGLHQEENAGVAVPAITMSGVALMKGEGAEDMRSITQAGQDDELQRGHAAYRSNASGKGGEVNEPNASDKAALMEEGVSELHKTSTYVNSEMEGNVGDGPAHPTEGNHTFLLEPFEKVQSVPLSNKSSIELPSNAHASECAEGVKTSQGDRKSIRSNVSHSITGSERRGKVEGVPNDDGSWVKQELLMNDGIMNSFPTEKREVHLLKDGAVPENNETFNKNADPPHTSGLTVDILRNHISNGHGEGHGGEHAEGMEYTDSSLYKTCLSPRTSDDVGLRKGRNLPKRYATPNYCGRGLVERPGQAIPPFHRRLILDMEEKMQRERRDLEHSLNEYTFHPHISAVLRGRLPQRRSKLTNADLSESPRQSSAATPQRASSRRIVMEDSLPMFTPEISKLARETQRSNLPYHERLYTTKPTLPQTNAADVSDDPSQHLSSRMLELIGNSTSPLFHPIISPRARNIENTAPFYQRLYRTKEEMERRRRGSSAGQSPTVSIRRSPRHIKVSQRLLERPTPPRETVTYSFHPEISPRARSMGSNGPVYERLYPTREEGSAVLRRQQDKFDELLASFQPSITDRDGRTYEGSAVVRQNAVRRLTEPKEQPRKFIDPSLTFHPFITQKARNLKNGNSAASSSRIGNSNE</sequence>
<feature type="region of interest" description="Disordered" evidence="1">
    <location>
        <begin position="614"/>
        <end position="636"/>
    </location>
</feature>
<accession>A0A061J8T5</accession>